<feature type="transmembrane region" description="Helical" evidence="2">
    <location>
        <begin position="32"/>
        <end position="49"/>
    </location>
</feature>
<keyword evidence="2" id="KW-1003">Cell membrane</keyword>
<keyword evidence="4" id="KW-0560">Oxidoreductase</keyword>
<keyword evidence="2" id="KW-0812">Transmembrane</keyword>
<gene>
    <name evidence="4" type="ORF">AVDCRST_MAG43-636</name>
</gene>
<dbReference type="GO" id="GO:0005886">
    <property type="term" value="C:plasma membrane"/>
    <property type="evidence" value="ECO:0007669"/>
    <property type="project" value="UniProtKB-SubCell"/>
</dbReference>
<accession>A0A6J4UC28</accession>
<dbReference type="Gene3D" id="1.20.120.1200">
    <property type="entry name" value="NADH-ubiquinone/plastoquinone oxidoreductase chain 6, subunit NuoJ"/>
    <property type="match status" value="1"/>
</dbReference>
<name>A0A6J4UC28_9BACT</name>
<proteinExistence type="inferred from homology"/>
<dbReference type="EMBL" id="CADCWI010000034">
    <property type="protein sequence ID" value="CAA9546378.1"/>
    <property type="molecule type" value="Genomic_DNA"/>
</dbReference>
<evidence type="ECO:0000256" key="3">
    <source>
        <dbReference type="SAM" id="MobiDB-lite"/>
    </source>
</evidence>
<keyword evidence="4" id="KW-0830">Ubiquinone</keyword>
<evidence type="ECO:0000313" key="4">
    <source>
        <dbReference type="EMBL" id="CAA9546378.1"/>
    </source>
</evidence>
<dbReference type="EC" id="7.1.1.-" evidence="2"/>
<feature type="region of interest" description="Disordered" evidence="3">
    <location>
        <begin position="183"/>
        <end position="267"/>
    </location>
</feature>
<dbReference type="PANTHER" id="PTHR33269:SF17">
    <property type="entry name" value="NADH-UBIQUINONE OXIDOREDUCTASE CHAIN 6"/>
    <property type="match status" value="1"/>
</dbReference>
<dbReference type="GO" id="GO:0016491">
    <property type="term" value="F:oxidoreductase activity"/>
    <property type="evidence" value="ECO:0007669"/>
    <property type="project" value="UniProtKB-KW"/>
</dbReference>
<comment type="similarity">
    <text evidence="1 2">Belongs to the complex I subunit 6 family.</text>
</comment>
<feature type="transmembrane region" description="Helical" evidence="2">
    <location>
        <begin position="97"/>
        <end position="117"/>
    </location>
</feature>
<keyword evidence="2" id="KW-0520">NAD</keyword>
<organism evidence="4">
    <name type="scientific">uncultured Thermomicrobiales bacterium</name>
    <dbReference type="NCBI Taxonomy" id="1645740"/>
    <lineage>
        <taxon>Bacteria</taxon>
        <taxon>Pseudomonadati</taxon>
        <taxon>Thermomicrobiota</taxon>
        <taxon>Thermomicrobia</taxon>
        <taxon>Thermomicrobiales</taxon>
        <taxon>environmental samples</taxon>
    </lineage>
</organism>
<comment type="function">
    <text evidence="2">NDH-1 shuttles electrons from NADH, via FMN and iron-sulfur (Fe-S) centers, to quinones in the respiratory chain. Couples the redox reaction to proton translocation (for every two electrons transferred, four hydrogen ions are translocated across the cytoplasmic membrane), and thus conserves the redox energy in a proton gradient.</text>
</comment>
<dbReference type="PANTHER" id="PTHR33269">
    <property type="entry name" value="NADH-UBIQUINONE OXIDOREDUCTASE CHAIN 6"/>
    <property type="match status" value="1"/>
</dbReference>
<comment type="subcellular location">
    <subcellularLocation>
        <location evidence="2">Cell membrane</location>
        <topology evidence="2">Multi-pass membrane protein</topology>
    </subcellularLocation>
</comment>
<sequence length="267" mass="28288">MPWDVIFFYLIGTISVLTALGVVAARNPVHSGIFLVLCFLNIAAIFVMLGAEFLAVIQIIVYTGAILVLVLFVIMLVEPEELPSFHTAQPLQRYLSLLLGAVLLLEVAAAIITRTAIVNRGNATPENIAAVGGNVQALGRVIYSNYLLAFEVTSLVLTVGVIGAVVLALPERLGERVGTRRGTISLSHSRGTDAALPEGPRGETPIKVDRTRPEPAPAMERTIIMTKDPDAHTRVGGAAGNSAGSGSSTAGTGTVTRTRIRADRDRQ</sequence>
<keyword evidence="2" id="KW-0874">Quinone</keyword>
<feature type="transmembrane region" description="Helical" evidence="2">
    <location>
        <begin position="55"/>
        <end position="77"/>
    </location>
</feature>
<feature type="compositionally biased region" description="Low complexity" evidence="3">
    <location>
        <begin position="240"/>
        <end position="256"/>
    </location>
</feature>
<dbReference type="GO" id="GO:0008137">
    <property type="term" value="F:NADH dehydrogenase (ubiquinone) activity"/>
    <property type="evidence" value="ECO:0007669"/>
    <property type="project" value="UniProtKB-UniRule"/>
</dbReference>
<reference evidence="4" key="1">
    <citation type="submission" date="2020-02" db="EMBL/GenBank/DDBJ databases">
        <authorList>
            <person name="Meier V. D."/>
        </authorList>
    </citation>
    <scope>NUCLEOTIDE SEQUENCE</scope>
    <source>
        <strain evidence="4">AVDCRST_MAG43</strain>
    </source>
</reference>
<dbReference type="AlphaFoldDB" id="A0A6J4UC28"/>
<keyword evidence="2" id="KW-0472">Membrane</keyword>
<keyword evidence="2" id="KW-1133">Transmembrane helix</keyword>
<dbReference type="Pfam" id="PF00499">
    <property type="entry name" value="Oxidored_q3"/>
    <property type="match status" value="1"/>
</dbReference>
<feature type="compositionally biased region" description="Basic and acidic residues" evidence="3">
    <location>
        <begin position="200"/>
        <end position="213"/>
    </location>
</feature>
<protein>
    <recommendedName>
        <fullName evidence="2">NADH-quinone oxidoreductase subunit J</fullName>
        <ecNumber evidence="2">7.1.1.-</ecNumber>
    </recommendedName>
</protein>
<feature type="transmembrane region" description="Helical" evidence="2">
    <location>
        <begin position="146"/>
        <end position="169"/>
    </location>
</feature>
<evidence type="ECO:0000256" key="1">
    <source>
        <dbReference type="ARBA" id="ARBA00005698"/>
    </source>
</evidence>
<dbReference type="InterPro" id="IPR042106">
    <property type="entry name" value="Nuo/plastoQ_OxRdtase_6_NuoJ"/>
</dbReference>
<feature type="transmembrane region" description="Helical" evidence="2">
    <location>
        <begin position="6"/>
        <end position="25"/>
    </location>
</feature>
<dbReference type="GO" id="GO:0048038">
    <property type="term" value="F:quinone binding"/>
    <property type="evidence" value="ECO:0007669"/>
    <property type="project" value="UniProtKB-UniRule"/>
</dbReference>
<dbReference type="InterPro" id="IPR001457">
    <property type="entry name" value="NADH_UbQ/plastoQ_OxRdtase_su6"/>
</dbReference>
<comment type="catalytic activity">
    <reaction evidence="2">
        <text>a quinone + NADH + 5 H(+)(in) = a quinol + NAD(+) + 4 H(+)(out)</text>
        <dbReference type="Rhea" id="RHEA:57888"/>
        <dbReference type="ChEBI" id="CHEBI:15378"/>
        <dbReference type="ChEBI" id="CHEBI:24646"/>
        <dbReference type="ChEBI" id="CHEBI:57540"/>
        <dbReference type="ChEBI" id="CHEBI:57945"/>
        <dbReference type="ChEBI" id="CHEBI:132124"/>
    </reaction>
</comment>
<evidence type="ECO:0000256" key="2">
    <source>
        <dbReference type="RuleBase" id="RU004429"/>
    </source>
</evidence>